<protein>
    <recommendedName>
        <fullName evidence="5">Haloacid dehalogenase</fullName>
    </recommendedName>
</protein>
<dbReference type="InterPro" id="IPR051540">
    <property type="entry name" value="S-2-haloacid_dehalogenase"/>
</dbReference>
<dbReference type="InterPro" id="IPR006328">
    <property type="entry name" value="2-HAD"/>
</dbReference>
<comment type="similarity">
    <text evidence="1">Belongs to the HAD-like hydrolase superfamily. S-2-haloalkanoic acid dehalogenase family.</text>
</comment>
<reference evidence="3" key="1">
    <citation type="submission" date="2022-11" db="EMBL/GenBank/DDBJ databases">
        <title>Genome Resource of Sclerotinia nivalis Strain SnTB1, a Plant Pathogen Isolated from American Ginseng.</title>
        <authorList>
            <person name="Fan S."/>
        </authorList>
    </citation>
    <scope>NUCLEOTIDE SEQUENCE</scope>
    <source>
        <strain evidence="3">SnTB1</strain>
    </source>
</reference>
<evidence type="ECO:0000313" key="4">
    <source>
        <dbReference type="Proteomes" id="UP001152300"/>
    </source>
</evidence>
<keyword evidence="4" id="KW-1185">Reference proteome</keyword>
<dbReference type="OrthoDB" id="3256520at2759"/>
<dbReference type="InterPro" id="IPR006439">
    <property type="entry name" value="HAD-SF_hydro_IA"/>
</dbReference>
<name>A0A9X0DI29_9HELO</name>
<dbReference type="NCBIfam" id="TIGR01428">
    <property type="entry name" value="HAD_type_II"/>
    <property type="match status" value="1"/>
</dbReference>
<evidence type="ECO:0000256" key="2">
    <source>
        <dbReference type="ARBA" id="ARBA00022801"/>
    </source>
</evidence>
<dbReference type="Gene3D" id="1.10.150.240">
    <property type="entry name" value="Putative phosphatase, domain 2"/>
    <property type="match status" value="1"/>
</dbReference>
<dbReference type="InterPro" id="IPR023198">
    <property type="entry name" value="PGP-like_dom2"/>
</dbReference>
<dbReference type="InterPro" id="IPR036412">
    <property type="entry name" value="HAD-like_sf"/>
</dbReference>
<gene>
    <name evidence="3" type="ORF">OCU04_007587</name>
</gene>
<dbReference type="GO" id="GO:0016791">
    <property type="term" value="F:phosphatase activity"/>
    <property type="evidence" value="ECO:0007669"/>
    <property type="project" value="UniProtKB-ARBA"/>
</dbReference>
<dbReference type="SFLD" id="SFLDG01129">
    <property type="entry name" value="C1.5:_HAD__Beta-PGM__Phosphata"/>
    <property type="match status" value="1"/>
</dbReference>
<dbReference type="PRINTS" id="PR00413">
    <property type="entry name" value="HADHALOGNASE"/>
</dbReference>
<dbReference type="InterPro" id="IPR023214">
    <property type="entry name" value="HAD_sf"/>
</dbReference>
<comment type="caution">
    <text evidence="3">The sequence shown here is derived from an EMBL/GenBank/DDBJ whole genome shotgun (WGS) entry which is preliminary data.</text>
</comment>
<dbReference type="Pfam" id="PF00702">
    <property type="entry name" value="Hydrolase"/>
    <property type="match status" value="1"/>
</dbReference>
<accession>A0A9X0DI29</accession>
<dbReference type="PANTHER" id="PTHR43316">
    <property type="entry name" value="HYDROLASE, HALOACID DELAHOGENASE-RELATED"/>
    <property type="match status" value="1"/>
</dbReference>
<organism evidence="3 4">
    <name type="scientific">Sclerotinia nivalis</name>
    <dbReference type="NCBI Taxonomy" id="352851"/>
    <lineage>
        <taxon>Eukaryota</taxon>
        <taxon>Fungi</taxon>
        <taxon>Dikarya</taxon>
        <taxon>Ascomycota</taxon>
        <taxon>Pezizomycotina</taxon>
        <taxon>Leotiomycetes</taxon>
        <taxon>Helotiales</taxon>
        <taxon>Sclerotiniaceae</taxon>
        <taxon>Sclerotinia</taxon>
    </lineage>
</organism>
<dbReference type="Gene3D" id="3.40.50.1000">
    <property type="entry name" value="HAD superfamily/HAD-like"/>
    <property type="match status" value="1"/>
</dbReference>
<evidence type="ECO:0008006" key="5">
    <source>
        <dbReference type="Google" id="ProtNLM"/>
    </source>
</evidence>
<dbReference type="NCBIfam" id="TIGR01493">
    <property type="entry name" value="HAD-SF-IA-v2"/>
    <property type="match status" value="1"/>
</dbReference>
<evidence type="ECO:0000256" key="1">
    <source>
        <dbReference type="ARBA" id="ARBA00008106"/>
    </source>
</evidence>
<sequence length="245" mass="27679">MSNKKIIIAFDLYGTLLSTSSIAQELALHFGDEKAQSIAALWRRYQLEYTFRMNSMSLYKPFSEITYASLQHALSESKLSLSEPDISRIMKAYNSLTIFPDVSSGLEDLAKDAEINAYVFSNGTDEMVSESVNKSPELSRYAQLFKELITVEEVECYKPHPKVYEHLVRKARGDVWIEDREGVWLVSGNPFDIVGARAAGLQTCWVDRMWDGWNDRLGKLASGGPHVVVKGVDEAVQEIQRRSES</sequence>
<dbReference type="GO" id="GO:0019120">
    <property type="term" value="F:hydrolase activity, acting on acid halide bonds, in C-halide compounds"/>
    <property type="evidence" value="ECO:0007669"/>
    <property type="project" value="InterPro"/>
</dbReference>
<dbReference type="EMBL" id="JAPEIS010000008">
    <property type="protein sequence ID" value="KAJ8063724.1"/>
    <property type="molecule type" value="Genomic_DNA"/>
</dbReference>
<dbReference type="PANTHER" id="PTHR43316:SF3">
    <property type="entry name" value="HALOACID DEHALOGENASE, TYPE II (AFU_ORTHOLOGUE AFUA_2G07750)-RELATED"/>
    <property type="match status" value="1"/>
</dbReference>
<dbReference type="Proteomes" id="UP001152300">
    <property type="component" value="Unassembled WGS sequence"/>
</dbReference>
<dbReference type="SFLD" id="SFLDS00003">
    <property type="entry name" value="Haloacid_Dehalogenase"/>
    <property type="match status" value="1"/>
</dbReference>
<evidence type="ECO:0000313" key="3">
    <source>
        <dbReference type="EMBL" id="KAJ8063724.1"/>
    </source>
</evidence>
<keyword evidence="2" id="KW-0378">Hydrolase</keyword>
<proteinExistence type="inferred from homology"/>
<dbReference type="SUPFAM" id="SSF56784">
    <property type="entry name" value="HAD-like"/>
    <property type="match status" value="1"/>
</dbReference>
<dbReference type="AlphaFoldDB" id="A0A9X0DI29"/>